<comment type="caution">
    <text evidence="1">The sequence shown here is derived from an EMBL/GenBank/DDBJ whole genome shotgun (WGS) entry which is preliminary data.</text>
</comment>
<reference evidence="2 4" key="2">
    <citation type="submission" date="2016-05" db="EMBL/GenBank/DDBJ databases">
        <authorList>
            <person name="Prochazka B."/>
            <person name="Indra A."/>
            <person name="Hasenberger P."/>
            <person name="Blaschitz M."/>
            <person name="Wagner L."/>
            <person name="Wewalka G."/>
            <person name="Sorschag S."/>
            <person name="Schmid D."/>
            <person name="Ruppitsch W."/>
        </authorList>
    </citation>
    <scope>NUCLEOTIDE SEQUENCE [LARGE SCALE GENOMIC DNA]</scope>
    <source>
        <strain evidence="2 4">974010_12</strain>
    </source>
</reference>
<dbReference type="EMBL" id="LYOZ01000002">
    <property type="protein sequence ID" value="OCH99204.1"/>
    <property type="molecule type" value="Genomic_DNA"/>
</dbReference>
<dbReference type="RefSeq" id="WP_058448771.1">
    <property type="nucleotide sequence ID" value="NZ_CAAAJF010000006.1"/>
</dbReference>
<proteinExistence type="predicted"/>
<protein>
    <submittedName>
        <fullName evidence="1">Uncharacterized protein</fullName>
    </submittedName>
</protein>
<reference evidence="1 3" key="1">
    <citation type="submission" date="2015-11" db="EMBL/GenBank/DDBJ databases">
        <title>Genomic analysis of 38 Legionella species identifies large and diverse effector repertoires.</title>
        <authorList>
            <person name="Burstein D."/>
            <person name="Amaro F."/>
            <person name="Zusman T."/>
            <person name="Lifshitz Z."/>
            <person name="Cohen O."/>
            <person name="Gilbert J.A."/>
            <person name="Pupko T."/>
            <person name="Shuman H.A."/>
            <person name="Segal G."/>
        </authorList>
    </citation>
    <scope>NUCLEOTIDE SEQUENCE [LARGE SCALE GENOMIC DNA]</scope>
    <source>
        <strain evidence="1 3">JA-26-G1-E2</strain>
    </source>
</reference>
<evidence type="ECO:0000313" key="2">
    <source>
        <dbReference type="EMBL" id="OCH99204.1"/>
    </source>
</evidence>
<dbReference type="AlphaFoldDB" id="A0A0W0UNC7"/>
<dbReference type="PATRIC" id="fig|455.5.peg.775"/>
<dbReference type="EMBL" id="LNYG01000012">
    <property type="protein sequence ID" value="KTD09377.1"/>
    <property type="molecule type" value="Genomic_DNA"/>
</dbReference>
<dbReference type="Proteomes" id="UP000093336">
    <property type="component" value="Unassembled WGS sequence"/>
</dbReference>
<gene>
    <name evidence="2" type="ORF">A8135_08140</name>
    <name evidence="1" type="ORF">Ljam_0727</name>
</gene>
<accession>A0A0W0UNC7</accession>
<name>A0A0W0UNC7_9GAMM</name>
<evidence type="ECO:0000313" key="3">
    <source>
        <dbReference type="Proteomes" id="UP000054715"/>
    </source>
</evidence>
<dbReference type="Proteomes" id="UP000054715">
    <property type="component" value="Unassembled WGS sequence"/>
</dbReference>
<keyword evidence="4" id="KW-1185">Reference proteome</keyword>
<evidence type="ECO:0000313" key="1">
    <source>
        <dbReference type="EMBL" id="KTD09377.1"/>
    </source>
</evidence>
<organism evidence="1 3">
    <name type="scientific">Legionella jamestowniensis</name>
    <dbReference type="NCBI Taxonomy" id="455"/>
    <lineage>
        <taxon>Bacteria</taxon>
        <taxon>Pseudomonadati</taxon>
        <taxon>Pseudomonadota</taxon>
        <taxon>Gammaproteobacteria</taxon>
        <taxon>Legionellales</taxon>
        <taxon>Legionellaceae</taxon>
        <taxon>Legionella</taxon>
    </lineage>
</organism>
<evidence type="ECO:0000313" key="4">
    <source>
        <dbReference type="Proteomes" id="UP000093336"/>
    </source>
</evidence>
<sequence>MKLSNNPFIREIKREANGHYLIFIHPQKRMALSSFFFQDGIEGHYKEDRYEIENLLEIFDEDTMKIYIDCHRSLPEELKKELRQAISLLSETSDSNENNFQGFSKSHFTSDFVNGLTEWFNTVHKTIGSSALPKLNISNLFYDIFEVIIPAEKRKSEVKTDMHFKPVMVQPIVEYNTYKIKYPEIEQYIGISYITLRQFENAYIELDRFPKSSRSKIIASPEDYLNSWPYLFKGAESIFVINKWVDHLVQNQINPVSKEQFSSSELQKLKELQQTSNEFTEKICTLMQGLFDFYQLPNVRFDLSINHQFT</sequence>